<evidence type="ECO:0000313" key="8">
    <source>
        <dbReference type="Proteomes" id="UP000314986"/>
    </source>
</evidence>
<dbReference type="GO" id="GO:0007018">
    <property type="term" value="P:microtubule-based movement"/>
    <property type="evidence" value="ECO:0007669"/>
    <property type="project" value="InterPro"/>
</dbReference>
<feature type="domain" description="Kinesin motor" evidence="6">
    <location>
        <begin position="51"/>
        <end position="130"/>
    </location>
</feature>
<reference evidence="7" key="5">
    <citation type="submission" date="2025-09" db="UniProtKB">
        <authorList>
            <consortium name="Ensembl"/>
        </authorList>
    </citation>
    <scope>IDENTIFICATION</scope>
</reference>
<sequence>MSRRKVLSLRPCLRFLPTPTNSVSRPTIVKKGQKLCLIVLKIFLILYCAGKIRVFCRIRPLSKSEIARGSQCVVHSPDEYTVAIEGNRGVKALQFDQVFNSSASQEEIFSDTKCSKPHGRGKFHMGLGLL</sequence>
<dbReference type="PROSITE" id="PS50067">
    <property type="entry name" value="KINESIN_MOTOR_2"/>
    <property type="match status" value="1"/>
</dbReference>
<dbReference type="Ensembl" id="ENSCMIT00000029879.1">
    <property type="protein sequence ID" value="ENSCMIP00000029413.1"/>
    <property type="gene ID" value="ENSCMIG00000012730.1"/>
</dbReference>
<dbReference type="InterPro" id="IPR027417">
    <property type="entry name" value="P-loop_NTPase"/>
</dbReference>
<dbReference type="InterPro" id="IPR027640">
    <property type="entry name" value="Kinesin-like_fam"/>
</dbReference>
<evidence type="ECO:0000256" key="1">
    <source>
        <dbReference type="ARBA" id="ARBA00004245"/>
    </source>
</evidence>
<dbReference type="InterPro" id="IPR001752">
    <property type="entry name" value="Kinesin_motor_dom"/>
</dbReference>
<name>A0A4W3ISY1_CALMI</name>
<dbReference type="GO" id="GO:0008017">
    <property type="term" value="F:microtubule binding"/>
    <property type="evidence" value="ECO:0007669"/>
    <property type="project" value="InterPro"/>
</dbReference>
<dbReference type="Proteomes" id="UP000314986">
    <property type="component" value="Unassembled WGS sequence"/>
</dbReference>
<evidence type="ECO:0000256" key="2">
    <source>
        <dbReference type="ARBA" id="ARBA00022741"/>
    </source>
</evidence>
<reference evidence="8" key="3">
    <citation type="journal article" date="2014" name="Nature">
        <title>Elephant shark genome provides unique insights into gnathostome evolution.</title>
        <authorList>
            <consortium name="International Elephant Shark Genome Sequencing Consortium"/>
            <person name="Venkatesh B."/>
            <person name="Lee A.P."/>
            <person name="Ravi V."/>
            <person name="Maurya A.K."/>
            <person name="Lian M.M."/>
            <person name="Swann J.B."/>
            <person name="Ohta Y."/>
            <person name="Flajnik M.F."/>
            <person name="Sutoh Y."/>
            <person name="Kasahara M."/>
            <person name="Hoon S."/>
            <person name="Gangu V."/>
            <person name="Roy S.W."/>
            <person name="Irimia M."/>
            <person name="Korzh V."/>
            <person name="Kondrychyn I."/>
            <person name="Lim Z.W."/>
            <person name="Tay B.H."/>
            <person name="Tohari S."/>
            <person name="Kong K.W."/>
            <person name="Ho S."/>
            <person name="Lorente-Galdos B."/>
            <person name="Quilez J."/>
            <person name="Marques-Bonet T."/>
            <person name="Raney B.J."/>
            <person name="Ingham P.W."/>
            <person name="Tay A."/>
            <person name="Hillier L.W."/>
            <person name="Minx P."/>
            <person name="Boehm T."/>
            <person name="Wilson R.K."/>
            <person name="Brenner S."/>
            <person name="Warren W.C."/>
        </authorList>
    </citation>
    <scope>NUCLEOTIDE SEQUENCE [LARGE SCALE GENOMIC DNA]</scope>
</reference>
<dbReference type="PANTHER" id="PTHR47972">
    <property type="entry name" value="KINESIN-LIKE PROTEIN KLP-3"/>
    <property type="match status" value="1"/>
</dbReference>
<keyword evidence="8" id="KW-1185">Reference proteome</keyword>
<accession>A0A4W3ISY1</accession>
<dbReference type="Gene3D" id="3.40.850.10">
    <property type="entry name" value="Kinesin motor domain"/>
    <property type="match status" value="1"/>
</dbReference>
<keyword evidence="4" id="KW-0206">Cytoskeleton</keyword>
<keyword evidence="4" id="KW-0963">Cytoplasm</keyword>
<dbReference type="GeneTree" id="ENSGT00990000213345"/>
<evidence type="ECO:0000256" key="5">
    <source>
        <dbReference type="PROSITE-ProRule" id="PRU00283"/>
    </source>
</evidence>
<proteinExistence type="inferred from homology"/>
<evidence type="ECO:0000256" key="4">
    <source>
        <dbReference type="ARBA" id="ARBA00023212"/>
    </source>
</evidence>
<protein>
    <recommendedName>
        <fullName evidence="6">Kinesin motor domain-containing protein</fullName>
    </recommendedName>
</protein>
<evidence type="ECO:0000256" key="3">
    <source>
        <dbReference type="ARBA" id="ARBA00022840"/>
    </source>
</evidence>
<evidence type="ECO:0000313" key="7">
    <source>
        <dbReference type="Ensembl" id="ENSCMIP00000029413.1"/>
    </source>
</evidence>
<dbReference type="SUPFAM" id="SSF52540">
    <property type="entry name" value="P-loop containing nucleoside triphosphate hydrolases"/>
    <property type="match status" value="1"/>
</dbReference>
<evidence type="ECO:0000259" key="6">
    <source>
        <dbReference type="PROSITE" id="PS50067"/>
    </source>
</evidence>
<dbReference type="PANTHER" id="PTHR47972:SF16">
    <property type="entry name" value="KINESIN-LIKE PROTEIN"/>
    <property type="match status" value="1"/>
</dbReference>
<keyword evidence="3" id="KW-0067">ATP-binding</keyword>
<comment type="subcellular location">
    <subcellularLocation>
        <location evidence="1">Cytoplasm</location>
        <location evidence="1">Cytoskeleton</location>
    </subcellularLocation>
</comment>
<reference evidence="7" key="4">
    <citation type="submission" date="2025-08" db="UniProtKB">
        <authorList>
            <consortium name="Ensembl"/>
        </authorList>
    </citation>
    <scope>IDENTIFICATION</scope>
</reference>
<dbReference type="GO" id="GO:0005524">
    <property type="term" value="F:ATP binding"/>
    <property type="evidence" value="ECO:0007669"/>
    <property type="project" value="UniProtKB-KW"/>
</dbReference>
<organism evidence="7 8">
    <name type="scientific">Callorhinchus milii</name>
    <name type="common">Ghost shark</name>
    <dbReference type="NCBI Taxonomy" id="7868"/>
    <lineage>
        <taxon>Eukaryota</taxon>
        <taxon>Metazoa</taxon>
        <taxon>Chordata</taxon>
        <taxon>Craniata</taxon>
        <taxon>Vertebrata</taxon>
        <taxon>Chondrichthyes</taxon>
        <taxon>Holocephali</taxon>
        <taxon>Chimaeriformes</taxon>
        <taxon>Callorhinchidae</taxon>
        <taxon>Callorhinchus</taxon>
    </lineage>
</organism>
<dbReference type="STRING" id="7868.ENSCMIP00000029413"/>
<comment type="similarity">
    <text evidence="5">Belongs to the TRAFAC class myosin-kinesin ATPase superfamily. Kinesin family.</text>
</comment>
<reference evidence="8" key="1">
    <citation type="journal article" date="2006" name="Science">
        <title>Ancient noncoding elements conserved in the human genome.</title>
        <authorList>
            <person name="Venkatesh B."/>
            <person name="Kirkness E.F."/>
            <person name="Loh Y.H."/>
            <person name="Halpern A.L."/>
            <person name="Lee A.P."/>
            <person name="Johnson J."/>
            <person name="Dandona N."/>
            <person name="Viswanathan L.D."/>
            <person name="Tay A."/>
            <person name="Venter J.C."/>
            <person name="Strausberg R.L."/>
            <person name="Brenner S."/>
        </authorList>
    </citation>
    <scope>NUCLEOTIDE SEQUENCE [LARGE SCALE GENOMIC DNA]</scope>
</reference>
<dbReference type="Pfam" id="PF16796">
    <property type="entry name" value="Microtub_bd"/>
    <property type="match status" value="1"/>
</dbReference>
<dbReference type="InterPro" id="IPR031852">
    <property type="entry name" value="Vik1/Cik1_MT-bd"/>
</dbReference>
<dbReference type="InParanoid" id="A0A4W3ISY1"/>
<dbReference type="AlphaFoldDB" id="A0A4W3ISY1"/>
<dbReference type="InterPro" id="IPR036961">
    <property type="entry name" value="Kinesin_motor_dom_sf"/>
</dbReference>
<reference evidence="8" key="2">
    <citation type="journal article" date="2007" name="PLoS Biol.">
        <title>Survey sequencing and comparative analysis of the elephant shark (Callorhinchus milii) genome.</title>
        <authorList>
            <person name="Venkatesh B."/>
            <person name="Kirkness E.F."/>
            <person name="Loh Y.H."/>
            <person name="Halpern A.L."/>
            <person name="Lee A.P."/>
            <person name="Johnson J."/>
            <person name="Dandona N."/>
            <person name="Viswanathan L.D."/>
            <person name="Tay A."/>
            <person name="Venter J.C."/>
            <person name="Strausberg R.L."/>
            <person name="Brenner S."/>
        </authorList>
    </citation>
    <scope>NUCLEOTIDE SEQUENCE [LARGE SCALE GENOMIC DNA]</scope>
</reference>
<dbReference type="GO" id="GO:0005856">
    <property type="term" value="C:cytoskeleton"/>
    <property type="evidence" value="ECO:0007669"/>
    <property type="project" value="UniProtKB-SubCell"/>
</dbReference>
<keyword evidence="2" id="KW-0547">Nucleotide-binding</keyword>
<comment type="caution">
    <text evidence="5">Lacks conserved residue(s) required for the propagation of feature annotation.</text>
</comment>
<dbReference type="GO" id="GO:0003777">
    <property type="term" value="F:microtubule motor activity"/>
    <property type="evidence" value="ECO:0007669"/>
    <property type="project" value="InterPro"/>
</dbReference>